<dbReference type="Pfam" id="PF01697">
    <property type="entry name" value="Glyco_transf_92"/>
    <property type="match status" value="1"/>
</dbReference>
<evidence type="ECO:0000256" key="3">
    <source>
        <dbReference type="ARBA" id="ARBA00022676"/>
    </source>
</evidence>
<evidence type="ECO:0000256" key="4">
    <source>
        <dbReference type="ARBA" id="ARBA00022679"/>
    </source>
</evidence>
<dbReference type="PANTHER" id="PTHR21461:SF69">
    <property type="entry name" value="GLYCOSYLTRANSFERASE FAMILY 92 PROTEIN"/>
    <property type="match status" value="1"/>
</dbReference>
<keyword evidence="7" id="KW-0472">Membrane</keyword>
<feature type="region of interest" description="Disordered" evidence="8">
    <location>
        <begin position="114"/>
        <end position="144"/>
    </location>
</feature>
<evidence type="ECO:0000313" key="9">
    <source>
        <dbReference type="EMBL" id="KAL3417480.1"/>
    </source>
</evidence>
<dbReference type="Proteomes" id="UP001629113">
    <property type="component" value="Unassembled WGS sequence"/>
</dbReference>
<organism evidence="9 10">
    <name type="scientific">Phlyctema vagabunda</name>
    <dbReference type="NCBI Taxonomy" id="108571"/>
    <lineage>
        <taxon>Eukaryota</taxon>
        <taxon>Fungi</taxon>
        <taxon>Dikarya</taxon>
        <taxon>Ascomycota</taxon>
        <taxon>Pezizomycotina</taxon>
        <taxon>Leotiomycetes</taxon>
        <taxon>Helotiales</taxon>
        <taxon>Dermateaceae</taxon>
        <taxon>Phlyctema</taxon>
    </lineage>
</organism>
<evidence type="ECO:0000256" key="5">
    <source>
        <dbReference type="ARBA" id="ARBA00022692"/>
    </source>
</evidence>
<sequence>MIFLSNARPRAFRLLRLRHVLLLTVLLVVARFALFRHDASSQSELRTTSTYFGAVFRSHRSLKDVTVVQSSTEKGLQNAVIPSQVENVNPQTSTDGRDEMARIGEQVIIEPKISTKTKKKKKKRPASASKTVATATPDPATSNIETMSDEEYVAICICIKDQREELAEFLVHHYHHLGIRRFYIWDDGSEPPLSTIEDLGIPKSVVTFNYQERETRKQRMQTIFYNKCLKTYGAKHHWMAFIDADEYMEVTSQNETLREILEEFEKFDNIGGLGVSWRMHTSAGFIKQQPSTRKAFTTCIFDGPEHGEVTSDNHLVKSIVRPSKTDRAGNPHWFYMKDKALTVGEHWDEVVNVSRRADITRDRLAVHHYALKSRDEYELKMQRGSGQSNHKGWDFWNRIESLPTVECTEMARFNP</sequence>
<evidence type="ECO:0000256" key="8">
    <source>
        <dbReference type="SAM" id="MobiDB-lite"/>
    </source>
</evidence>
<evidence type="ECO:0000256" key="2">
    <source>
        <dbReference type="ARBA" id="ARBA00007647"/>
    </source>
</evidence>
<keyword evidence="3" id="KW-0328">Glycosyltransferase</keyword>
<dbReference type="PANTHER" id="PTHR21461">
    <property type="entry name" value="GLYCOSYLTRANSFERASE FAMILY 92 PROTEIN"/>
    <property type="match status" value="1"/>
</dbReference>
<keyword evidence="6" id="KW-1133">Transmembrane helix</keyword>
<gene>
    <name evidence="9" type="ORF">PVAG01_10490</name>
</gene>
<dbReference type="EMBL" id="JBFCZG010000010">
    <property type="protein sequence ID" value="KAL3417480.1"/>
    <property type="molecule type" value="Genomic_DNA"/>
</dbReference>
<feature type="compositionally biased region" description="Basic residues" evidence="8">
    <location>
        <begin position="115"/>
        <end position="125"/>
    </location>
</feature>
<protein>
    <recommendedName>
        <fullName evidence="11">Glycosyltransferase family 92 protein</fullName>
    </recommendedName>
</protein>
<dbReference type="InterPro" id="IPR008166">
    <property type="entry name" value="Glyco_transf_92"/>
</dbReference>
<evidence type="ECO:0000313" key="10">
    <source>
        <dbReference type="Proteomes" id="UP001629113"/>
    </source>
</evidence>
<evidence type="ECO:0000256" key="6">
    <source>
        <dbReference type="ARBA" id="ARBA00022989"/>
    </source>
</evidence>
<keyword evidence="4" id="KW-0808">Transferase</keyword>
<keyword evidence="10" id="KW-1185">Reference proteome</keyword>
<dbReference type="InterPro" id="IPR029044">
    <property type="entry name" value="Nucleotide-diphossugar_trans"/>
</dbReference>
<keyword evidence="5" id="KW-0812">Transmembrane</keyword>
<reference evidence="9 10" key="1">
    <citation type="submission" date="2024-06" db="EMBL/GenBank/DDBJ databases">
        <title>Complete genome of Phlyctema vagabunda strain 19-DSS-EL-015.</title>
        <authorList>
            <person name="Fiorenzani C."/>
        </authorList>
    </citation>
    <scope>NUCLEOTIDE SEQUENCE [LARGE SCALE GENOMIC DNA]</scope>
    <source>
        <strain evidence="9 10">19-DSS-EL-015</strain>
    </source>
</reference>
<evidence type="ECO:0000256" key="7">
    <source>
        <dbReference type="ARBA" id="ARBA00023136"/>
    </source>
</evidence>
<accession>A0ABR4P2E5</accession>
<comment type="similarity">
    <text evidence="2">Belongs to the glycosyltransferase 92 family.</text>
</comment>
<comment type="subcellular location">
    <subcellularLocation>
        <location evidence="1">Membrane</location>
        <topology evidence="1">Single-pass membrane protein</topology>
    </subcellularLocation>
</comment>
<evidence type="ECO:0008006" key="11">
    <source>
        <dbReference type="Google" id="ProtNLM"/>
    </source>
</evidence>
<proteinExistence type="inferred from homology"/>
<evidence type="ECO:0000256" key="1">
    <source>
        <dbReference type="ARBA" id="ARBA00004167"/>
    </source>
</evidence>
<dbReference type="SUPFAM" id="SSF53448">
    <property type="entry name" value="Nucleotide-diphospho-sugar transferases"/>
    <property type="match status" value="1"/>
</dbReference>
<comment type="caution">
    <text evidence="9">The sequence shown here is derived from an EMBL/GenBank/DDBJ whole genome shotgun (WGS) entry which is preliminary data.</text>
</comment>
<name>A0ABR4P2E5_9HELO</name>